<gene>
    <name evidence="1" type="ORF">STPYR_12505</name>
</gene>
<sequence length="107" mass="11770">MSRAAPCRLPAPFGWTEGENSRHLFLGKVEVLEVRTQRRGWIVQIHLQDPLRPQPKVAVRSPNAGMRWGARWAKARVHLLTAIAAAGPAAAPTPRHVLCSPRTGSQP</sequence>
<dbReference type="EMBL" id="FLTS01000001">
    <property type="protein sequence ID" value="SBV37569.1"/>
    <property type="molecule type" value="Genomic_DNA"/>
</dbReference>
<organism evidence="1">
    <name type="scientific">uncultured Stenotrophomonas sp</name>
    <dbReference type="NCBI Taxonomy" id="165438"/>
    <lineage>
        <taxon>Bacteria</taxon>
        <taxon>Pseudomonadati</taxon>
        <taxon>Pseudomonadota</taxon>
        <taxon>Gammaproteobacteria</taxon>
        <taxon>Lysobacterales</taxon>
        <taxon>Lysobacteraceae</taxon>
        <taxon>Stenotrophomonas</taxon>
        <taxon>environmental samples</taxon>
    </lineage>
</organism>
<reference evidence="1" key="1">
    <citation type="submission" date="2016-03" db="EMBL/GenBank/DDBJ databases">
        <authorList>
            <person name="Ploux O."/>
        </authorList>
    </citation>
    <scope>NUCLEOTIDE SEQUENCE</scope>
    <source>
        <strain evidence="1">UC10</strain>
    </source>
</reference>
<protein>
    <submittedName>
        <fullName evidence="1">Uncharacterized protein</fullName>
    </submittedName>
</protein>
<name>A0A1Y5Q5K8_9GAMM</name>
<proteinExistence type="predicted"/>
<evidence type="ECO:0000313" key="1">
    <source>
        <dbReference type="EMBL" id="SBV37569.1"/>
    </source>
</evidence>
<accession>A0A1Y5Q5K8</accession>
<dbReference type="AlphaFoldDB" id="A0A1Y5Q5K8"/>